<evidence type="ECO:0000256" key="1">
    <source>
        <dbReference type="SAM" id="MobiDB-lite"/>
    </source>
</evidence>
<protein>
    <submittedName>
        <fullName evidence="2">Uncharacterized protein TCIL3000_8_3830</fullName>
    </submittedName>
</protein>
<dbReference type="VEuPathDB" id="TriTrypDB:TcIL3000_8_3830"/>
<organism evidence="2">
    <name type="scientific">Trypanosoma congolense (strain IL3000)</name>
    <dbReference type="NCBI Taxonomy" id="1068625"/>
    <lineage>
        <taxon>Eukaryota</taxon>
        <taxon>Discoba</taxon>
        <taxon>Euglenozoa</taxon>
        <taxon>Kinetoplastea</taxon>
        <taxon>Metakinetoplastina</taxon>
        <taxon>Trypanosomatida</taxon>
        <taxon>Trypanosomatidae</taxon>
        <taxon>Trypanosoma</taxon>
        <taxon>Nannomonas</taxon>
    </lineage>
</organism>
<name>G0US02_TRYCI</name>
<accession>G0US02</accession>
<proteinExistence type="predicted"/>
<gene>
    <name evidence="2" type="ORF">TCIL3000_8_3830</name>
</gene>
<reference evidence="2" key="1">
    <citation type="journal article" date="2012" name="Proc. Natl. Acad. Sci. U.S.A.">
        <title>Antigenic diversity is generated by distinct evolutionary mechanisms in African trypanosome species.</title>
        <authorList>
            <person name="Jackson A.P."/>
            <person name="Berry A."/>
            <person name="Aslett M."/>
            <person name="Allison H.C."/>
            <person name="Burton P."/>
            <person name="Vavrova-Anderson J."/>
            <person name="Brown R."/>
            <person name="Browne H."/>
            <person name="Corton N."/>
            <person name="Hauser H."/>
            <person name="Gamble J."/>
            <person name="Gilderthorp R."/>
            <person name="Marcello L."/>
            <person name="McQuillan J."/>
            <person name="Otto T.D."/>
            <person name="Quail M.A."/>
            <person name="Sanders M.J."/>
            <person name="van Tonder A."/>
            <person name="Ginger M.L."/>
            <person name="Field M.C."/>
            <person name="Barry J.D."/>
            <person name="Hertz-Fowler C."/>
            <person name="Berriman M."/>
        </authorList>
    </citation>
    <scope>NUCLEOTIDE SEQUENCE</scope>
    <source>
        <strain evidence="2">IL3000</strain>
    </source>
</reference>
<dbReference type="EMBL" id="HE575321">
    <property type="protein sequence ID" value="CCC92164.1"/>
    <property type="molecule type" value="Genomic_DNA"/>
</dbReference>
<dbReference type="AlphaFoldDB" id="G0US02"/>
<evidence type="ECO:0000313" key="2">
    <source>
        <dbReference type="EMBL" id="CCC92164.1"/>
    </source>
</evidence>
<sequence>MSLGRKRARSDDAYNVEVSGHPTRATYDSGVQQVHNPRGRSTSPGVNGEFFLIRVNGKSWRVDAAAPFINVTQLLDTPGLLLQDVTVPSCPIVLLPCPRTGNVTVTPNREYKLVKFIGEHLCLAGDLAEVNDVNITIKETKEQQQSRFDLWAKTSLGGVLVYLKENKHSTPRDFLSLHHSEAERYNVRGTADIIQRCLKMAESTKHIGEVETESK</sequence>
<feature type="region of interest" description="Disordered" evidence="1">
    <location>
        <begin position="1"/>
        <end position="22"/>
    </location>
</feature>